<reference evidence="6" key="3">
    <citation type="submission" date="2024-01" db="EMBL/GenBank/DDBJ databases">
        <authorList>
            <person name="Coelho M.A."/>
            <person name="David-Palma M."/>
            <person name="Shea T."/>
            <person name="Sun S."/>
            <person name="Cuomo C.A."/>
            <person name="Heitman J."/>
        </authorList>
    </citation>
    <scope>NUCLEOTIDE SEQUENCE</scope>
    <source>
        <strain evidence="6">CBS 7841</strain>
    </source>
</reference>
<gene>
    <name evidence="6" type="ORF">L203_103841</name>
</gene>
<dbReference type="EMBL" id="CP143787">
    <property type="protein sequence ID" value="WVN88630.1"/>
    <property type="molecule type" value="Genomic_DNA"/>
</dbReference>
<evidence type="ECO:0000256" key="2">
    <source>
        <dbReference type="ARBA" id="ARBA00023015"/>
    </source>
</evidence>
<dbReference type="PANTHER" id="PTHR21277:SF5">
    <property type="entry name" value="TRANSCRIPTIONAL ADAPTER 1"/>
    <property type="match status" value="1"/>
</dbReference>
<dbReference type="RefSeq" id="XP_066069330.1">
    <property type="nucleotide sequence ID" value="XM_066213233.1"/>
</dbReference>
<sequence length="429" mass="47243">MALSHASPSKPPLQFSSSTVTLSSQQPIQQLDETASLTNLLLDIHVIKQELHDALGEEGLPYWKAMNAYLVGQLGRGELESMVRGWLKSGQLHLHNKLLISLLTNAAIPPHESSSSASQRKRKRMSVSHPDYDTDDTLIEDKRRVERWVMSLGKKERARVKKAMAGTTETGGTTIVGDGKDAWESMEAKRWSPYSSNTLIPPLALPKRHLPSSHQLALRLSQFAKMHDLAIATHATDDIGEFMAIGMDAHMGDILHGVVHLTGRDRPGNSTIRVRRDINPSNREVDSETSASSDIPAPDLETMRSLFTLHPSLHSNLSPSLHRLMSSQTLAEIEAVDPALQPSPRMAQGVTLSESTPTAALLSANDLESRMINKPPPSKSLVVSNELVEYGLLKLDKAGREGDEGKKERRHNLHWKYEDPAIILGDVLG</sequence>
<evidence type="ECO:0000313" key="7">
    <source>
        <dbReference type="Proteomes" id="UP000094043"/>
    </source>
</evidence>
<feature type="region of interest" description="Disordered" evidence="5">
    <location>
        <begin position="110"/>
        <end position="135"/>
    </location>
</feature>
<keyword evidence="3" id="KW-0804">Transcription</keyword>
<reference evidence="6" key="1">
    <citation type="submission" date="2016-06" db="EMBL/GenBank/DDBJ databases">
        <authorList>
            <person name="Cuomo C."/>
            <person name="Litvintseva A."/>
            <person name="Heitman J."/>
            <person name="Chen Y."/>
            <person name="Sun S."/>
            <person name="Springer D."/>
            <person name="Dromer F."/>
            <person name="Young S."/>
            <person name="Zeng Q."/>
            <person name="Chapman S."/>
            <person name="Gujja S."/>
            <person name="Saif S."/>
            <person name="Birren B."/>
        </authorList>
    </citation>
    <scope>NUCLEOTIDE SEQUENCE</scope>
    <source>
        <strain evidence="6">CBS 7841</strain>
    </source>
</reference>
<evidence type="ECO:0000256" key="4">
    <source>
        <dbReference type="ARBA" id="ARBA00023242"/>
    </source>
</evidence>
<evidence type="ECO:0000256" key="1">
    <source>
        <dbReference type="ARBA" id="ARBA00004123"/>
    </source>
</evidence>
<evidence type="ECO:0000256" key="5">
    <source>
        <dbReference type="SAM" id="MobiDB-lite"/>
    </source>
</evidence>
<feature type="compositionally biased region" description="Basic and acidic residues" evidence="5">
    <location>
        <begin position="276"/>
        <end position="286"/>
    </location>
</feature>
<evidence type="ECO:0000256" key="3">
    <source>
        <dbReference type="ARBA" id="ARBA00023163"/>
    </source>
</evidence>
<comment type="subcellular location">
    <subcellularLocation>
        <location evidence="1">Nucleus</location>
    </subcellularLocation>
</comment>
<accession>A0AAJ8M130</accession>
<dbReference type="GO" id="GO:0003713">
    <property type="term" value="F:transcription coactivator activity"/>
    <property type="evidence" value="ECO:0007669"/>
    <property type="project" value="TreeGrafter"/>
</dbReference>
<dbReference type="GO" id="GO:0000124">
    <property type="term" value="C:SAGA complex"/>
    <property type="evidence" value="ECO:0007669"/>
    <property type="project" value="TreeGrafter"/>
</dbReference>
<protein>
    <recommendedName>
        <fullName evidence="8">Transcriptional coactivator HFI1/ADA1</fullName>
    </recommendedName>
</protein>
<evidence type="ECO:0008006" key="8">
    <source>
        <dbReference type="Google" id="ProtNLM"/>
    </source>
</evidence>
<keyword evidence="2" id="KW-0805">Transcription regulation</keyword>
<dbReference type="Pfam" id="PF12767">
    <property type="entry name" value="SAGA-Tad1"/>
    <property type="match status" value="1"/>
</dbReference>
<dbReference type="InterPro" id="IPR024738">
    <property type="entry name" value="Hfi1/Tada1"/>
</dbReference>
<evidence type="ECO:0000313" key="6">
    <source>
        <dbReference type="EMBL" id="WVN88630.1"/>
    </source>
</evidence>
<organism evidence="6 7">
    <name type="scientific">Cryptococcus depauperatus CBS 7841</name>
    <dbReference type="NCBI Taxonomy" id="1295531"/>
    <lineage>
        <taxon>Eukaryota</taxon>
        <taxon>Fungi</taxon>
        <taxon>Dikarya</taxon>
        <taxon>Basidiomycota</taxon>
        <taxon>Agaricomycotina</taxon>
        <taxon>Tremellomycetes</taxon>
        <taxon>Tremellales</taxon>
        <taxon>Cryptococcaceae</taxon>
        <taxon>Cryptococcus</taxon>
    </lineage>
</organism>
<reference evidence="6" key="2">
    <citation type="journal article" date="2022" name="Elife">
        <title>Obligate sexual reproduction of a homothallic fungus closely related to the Cryptococcus pathogenic species complex.</title>
        <authorList>
            <person name="Passer A.R."/>
            <person name="Clancey S.A."/>
            <person name="Shea T."/>
            <person name="David-Palma M."/>
            <person name="Averette A.F."/>
            <person name="Boekhout T."/>
            <person name="Porcel B.M."/>
            <person name="Nowrousian M."/>
            <person name="Cuomo C.A."/>
            <person name="Sun S."/>
            <person name="Heitman J."/>
            <person name="Coelho M.A."/>
        </authorList>
    </citation>
    <scope>NUCLEOTIDE SEQUENCE</scope>
    <source>
        <strain evidence="6">CBS 7841</strain>
    </source>
</reference>
<dbReference type="GO" id="GO:0006357">
    <property type="term" value="P:regulation of transcription by RNA polymerase II"/>
    <property type="evidence" value="ECO:0007669"/>
    <property type="project" value="TreeGrafter"/>
</dbReference>
<dbReference type="GeneID" id="91088051"/>
<dbReference type="GO" id="GO:0005634">
    <property type="term" value="C:nucleus"/>
    <property type="evidence" value="ECO:0007669"/>
    <property type="project" value="UniProtKB-SubCell"/>
</dbReference>
<dbReference type="PANTHER" id="PTHR21277">
    <property type="entry name" value="TRANSCRIPTIONAL ADAPTER 1"/>
    <property type="match status" value="1"/>
</dbReference>
<name>A0AAJ8M130_9TREE</name>
<proteinExistence type="predicted"/>
<dbReference type="AlphaFoldDB" id="A0AAJ8M130"/>
<feature type="region of interest" description="Disordered" evidence="5">
    <location>
        <begin position="276"/>
        <end position="298"/>
    </location>
</feature>
<dbReference type="Proteomes" id="UP000094043">
    <property type="component" value="Chromosome 4"/>
</dbReference>
<keyword evidence="7" id="KW-1185">Reference proteome</keyword>
<keyword evidence="4" id="KW-0539">Nucleus</keyword>
<dbReference type="KEGG" id="cdep:91088051"/>